<evidence type="ECO:0000313" key="7">
    <source>
        <dbReference type="EMBL" id="RQX05235.1"/>
    </source>
</evidence>
<feature type="chain" id="PRO_5018170309" evidence="6">
    <location>
        <begin position="25"/>
        <end position="545"/>
    </location>
</feature>
<keyword evidence="1" id="KW-1003">Cell membrane</keyword>
<reference evidence="7 8" key="1">
    <citation type="submission" date="2018-05" db="EMBL/GenBank/DDBJ databases">
        <title>Micromonospora from Atacama Desert.</title>
        <authorList>
            <person name="Carro L."/>
            <person name="Goodfellow M."/>
            <person name="Klenk H.-P."/>
        </authorList>
    </citation>
    <scope>NUCLEOTIDE SEQUENCE [LARGE SCALE GENOMIC DNA]</scope>
    <source>
        <strain evidence="7 8">LB32</strain>
    </source>
</reference>
<gene>
    <name evidence="7" type="ORF">DLJ58_26170</name>
</gene>
<dbReference type="RefSeq" id="WP_124860204.1">
    <property type="nucleotide sequence ID" value="NZ_QGSY01000263.1"/>
</dbReference>
<protein>
    <submittedName>
        <fullName evidence="7">Sugar ABC transporter substrate-binding protein</fullName>
    </submittedName>
</protein>
<dbReference type="InterPro" id="IPR050490">
    <property type="entry name" value="Bact_solute-bd_prot1"/>
</dbReference>
<feature type="signal peptide" evidence="6">
    <location>
        <begin position="1"/>
        <end position="24"/>
    </location>
</feature>
<evidence type="ECO:0000256" key="3">
    <source>
        <dbReference type="ARBA" id="ARBA00023136"/>
    </source>
</evidence>
<dbReference type="Pfam" id="PF01547">
    <property type="entry name" value="SBP_bac_1"/>
    <property type="match status" value="1"/>
</dbReference>
<dbReference type="AlphaFoldDB" id="A0A3N9WWJ6"/>
<dbReference type="Proteomes" id="UP000266889">
    <property type="component" value="Unassembled WGS sequence"/>
</dbReference>
<sequence length="545" mass="61176">MLHKTWRRVALTTAGLLALSLATACSEDPGESTDLSENRVGAMANYGIGDQFKATEALSFSTLYNNHTFYPLKEDWLFWSELTKRTNVKIDPVAVPLSDYEQKRSLLIGAGDAPLIIPKTYHPQEDAFVSSGAILPVSDYLDLMPNLKDKIAKWNLKPEIDNLRQSDGKFYLLPGLHEKPTQDYTVLVRTDIMQELNLAVPKTWDELYTVLKAMKAKYPNVYPYSDLFSKPTPTGALLNILSASFGTRAGWDYQHATWDPAAKKFIYTGASEQYKQMLTYLHKLVAEGLLDPESFTQTDDQARQKLANGKSFVVTGNAQTLVNNHRPDLAKTLPNAKMAKIPLPIGPAGEVNPFSRLENGIMISTKARESKNFVAMMQFIDWLWYSDAGLEFARWGIEGTTFTKDASGKRTLDPGVDFLGLNPKAPKHLQKDFGFQNGVFAYGGSPDLVRGFFSPEELEFQKVMDARAPREVAPPAPLTDEEREQVSLWETPLKDFVSQNTLKFALGQRPLSEWDAYVAELKAKNSDQYIDLVNKAYERFQKNNG</sequence>
<organism evidence="7 8">
    <name type="scientific">Micromonospora arida</name>
    <dbReference type="NCBI Taxonomy" id="2203715"/>
    <lineage>
        <taxon>Bacteria</taxon>
        <taxon>Bacillati</taxon>
        <taxon>Actinomycetota</taxon>
        <taxon>Actinomycetes</taxon>
        <taxon>Micromonosporales</taxon>
        <taxon>Micromonosporaceae</taxon>
        <taxon>Micromonospora</taxon>
    </lineage>
</organism>
<keyword evidence="3" id="KW-0472">Membrane</keyword>
<keyword evidence="5" id="KW-0449">Lipoprotein</keyword>
<name>A0A3N9WWJ6_9ACTN</name>
<dbReference type="EMBL" id="QGSY01000263">
    <property type="protein sequence ID" value="RQX05235.1"/>
    <property type="molecule type" value="Genomic_DNA"/>
</dbReference>
<dbReference type="OrthoDB" id="9787283at2"/>
<dbReference type="PANTHER" id="PTHR43649">
    <property type="entry name" value="ARABINOSE-BINDING PROTEIN-RELATED"/>
    <property type="match status" value="1"/>
</dbReference>
<proteinExistence type="predicted"/>
<dbReference type="InterPro" id="IPR006059">
    <property type="entry name" value="SBP"/>
</dbReference>
<comment type="caution">
    <text evidence="7">The sequence shown here is derived from an EMBL/GenBank/DDBJ whole genome shotgun (WGS) entry which is preliminary data.</text>
</comment>
<dbReference type="PANTHER" id="PTHR43649:SF33">
    <property type="entry name" value="POLYGALACTURONAN_RHAMNOGALACTURONAN-BINDING PROTEIN YTCQ"/>
    <property type="match status" value="1"/>
</dbReference>
<dbReference type="CDD" id="cd13583">
    <property type="entry name" value="PBP2_AlgQ_like_4"/>
    <property type="match status" value="1"/>
</dbReference>
<keyword evidence="4" id="KW-0564">Palmitate</keyword>
<keyword evidence="8" id="KW-1185">Reference proteome</keyword>
<keyword evidence="2 6" id="KW-0732">Signal</keyword>
<evidence type="ECO:0000313" key="8">
    <source>
        <dbReference type="Proteomes" id="UP000266889"/>
    </source>
</evidence>
<accession>A0A3N9WWJ6</accession>
<evidence type="ECO:0000256" key="2">
    <source>
        <dbReference type="ARBA" id="ARBA00022729"/>
    </source>
</evidence>
<evidence type="ECO:0000256" key="4">
    <source>
        <dbReference type="ARBA" id="ARBA00023139"/>
    </source>
</evidence>
<evidence type="ECO:0000256" key="1">
    <source>
        <dbReference type="ARBA" id="ARBA00022475"/>
    </source>
</evidence>
<dbReference type="SUPFAM" id="SSF53850">
    <property type="entry name" value="Periplasmic binding protein-like II"/>
    <property type="match status" value="1"/>
</dbReference>
<dbReference type="PROSITE" id="PS51257">
    <property type="entry name" value="PROKAR_LIPOPROTEIN"/>
    <property type="match status" value="1"/>
</dbReference>
<dbReference type="Gene3D" id="3.40.190.10">
    <property type="entry name" value="Periplasmic binding protein-like II"/>
    <property type="match status" value="2"/>
</dbReference>
<evidence type="ECO:0000256" key="6">
    <source>
        <dbReference type="SAM" id="SignalP"/>
    </source>
</evidence>
<evidence type="ECO:0000256" key="5">
    <source>
        <dbReference type="ARBA" id="ARBA00023288"/>
    </source>
</evidence>